<dbReference type="PRINTS" id="PR01217">
    <property type="entry name" value="PRICHEXTENSN"/>
</dbReference>
<dbReference type="SUPFAM" id="SSF49879">
    <property type="entry name" value="SMAD/FHA domain"/>
    <property type="match status" value="1"/>
</dbReference>
<dbReference type="Proteomes" id="UP000252707">
    <property type="component" value="Unassembled WGS sequence"/>
</dbReference>
<feature type="compositionally biased region" description="Pro residues" evidence="1">
    <location>
        <begin position="237"/>
        <end position="290"/>
    </location>
</feature>
<dbReference type="CDD" id="cd00060">
    <property type="entry name" value="FHA"/>
    <property type="match status" value="1"/>
</dbReference>
<accession>A0A369CBQ1</accession>
<evidence type="ECO:0000313" key="3">
    <source>
        <dbReference type="EMBL" id="RCX31133.1"/>
    </source>
</evidence>
<dbReference type="InterPro" id="IPR008984">
    <property type="entry name" value="SMAD_FHA_dom_sf"/>
</dbReference>
<keyword evidence="4" id="KW-1185">Reference proteome</keyword>
<proteinExistence type="predicted"/>
<dbReference type="InterPro" id="IPR000253">
    <property type="entry name" value="FHA_dom"/>
</dbReference>
<dbReference type="RefSeq" id="WP_114279321.1">
    <property type="nucleotide sequence ID" value="NZ_QPJY01000003.1"/>
</dbReference>
<dbReference type="OrthoDB" id="9806704at2"/>
<dbReference type="Gene3D" id="2.60.200.20">
    <property type="match status" value="1"/>
</dbReference>
<organism evidence="3 4">
    <name type="scientific">Thioalbus denitrificans</name>
    <dbReference type="NCBI Taxonomy" id="547122"/>
    <lineage>
        <taxon>Bacteria</taxon>
        <taxon>Pseudomonadati</taxon>
        <taxon>Pseudomonadota</taxon>
        <taxon>Gammaproteobacteria</taxon>
        <taxon>Chromatiales</taxon>
        <taxon>Ectothiorhodospiraceae</taxon>
        <taxon>Thioalbus</taxon>
    </lineage>
</organism>
<comment type="caution">
    <text evidence="3">The sequence shown here is derived from an EMBL/GenBank/DDBJ whole genome shotgun (WGS) entry which is preliminary data.</text>
</comment>
<feature type="domain" description="FHA" evidence="2">
    <location>
        <begin position="28"/>
        <end position="78"/>
    </location>
</feature>
<gene>
    <name evidence="3" type="ORF">DFQ59_10397</name>
</gene>
<dbReference type="AlphaFoldDB" id="A0A369CBQ1"/>
<reference evidence="3 4" key="1">
    <citation type="submission" date="2018-07" db="EMBL/GenBank/DDBJ databases">
        <title>Genomic Encyclopedia of Type Strains, Phase IV (KMG-IV): sequencing the most valuable type-strain genomes for metagenomic binning, comparative biology and taxonomic classification.</title>
        <authorList>
            <person name="Goeker M."/>
        </authorList>
    </citation>
    <scope>NUCLEOTIDE SEQUENCE [LARGE SCALE GENOMIC DNA]</scope>
    <source>
        <strain evidence="3 4">DSM 26407</strain>
    </source>
</reference>
<sequence length="501" mass="52992">MELTLSVLTYRGLPPTRPTELMVSSRDATLGRDPDNDMVLPDPDRYVSGTHARIQFRDGRYHLLDASTNGTYVNHAPSPVGRGASVELQDGDVLSLGEYEIQVWLSMLPGEHPAEPVAEPAAPPAVEPAAPAAAGPDLAEPDQTLDPLALMAKSGRGGPGPSGIPEDFDLVPPTPAPPPEEDTAPTGPPIGIPEGFDLLSPAAEPESPESHPDHVPSDQAAFTPPQAIPEDFDLLGTPPPEPPPAAPEPPVAPEPPAAPGEPVTAPEPAPPAPPETPPRRPTPGHAPAPPAAAGGVAGADSAALVRQLLAGLDTPGAALPPDALPELLNTVGRLVRVTTDGLMKVLAARTSFKRELRIEMTTIQPVENNPLKFSVDSQDALSHMLFGQTRGYLPPVEATQEALDDILAHELAIIAGLKAALQSLLGRFDPAALEARFGAESMLDNLLPMARKAKYWDLFTDIYGEVARDAEEGFLRLFGDEFIKAYEEQILKLKSSRSRRP</sequence>
<dbReference type="PROSITE" id="PS50006">
    <property type="entry name" value="FHA_DOMAIN"/>
    <property type="match status" value="1"/>
</dbReference>
<dbReference type="NCBIfam" id="TIGR03354">
    <property type="entry name" value="VI_FHA"/>
    <property type="match status" value="1"/>
</dbReference>
<dbReference type="EMBL" id="QPJY01000003">
    <property type="protein sequence ID" value="RCX31133.1"/>
    <property type="molecule type" value="Genomic_DNA"/>
</dbReference>
<evidence type="ECO:0000313" key="4">
    <source>
        <dbReference type="Proteomes" id="UP000252707"/>
    </source>
</evidence>
<feature type="compositionally biased region" description="Low complexity" evidence="1">
    <location>
        <begin position="127"/>
        <end position="142"/>
    </location>
</feature>
<dbReference type="InterPro" id="IPR017735">
    <property type="entry name" value="T6SS_FHA"/>
</dbReference>
<dbReference type="Pfam" id="PF00498">
    <property type="entry name" value="FHA"/>
    <property type="match status" value="1"/>
</dbReference>
<evidence type="ECO:0000256" key="1">
    <source>
        <dbReference type="SAM" id="MobiDB-lite"/>
    </source>
</evidence>
<dbReference type="Pfam" id="PF20232">
    <property type="entry name" value="T6SS_FHA_C"/>
    <property type="match status" value="1"/>
</dbReference>
<protein>
    <submittedName>
        <fullName evidence="3">FHA domain protein</fullName>
    </submittedName>
</protein>
<dbReference type="PANTHER" id="PTHR23308">
    <property type="entry name" value="NUCLEAR INHIBITOR OF PROTEIN PHOSPHATASE-1"/>
    <property type="match status" value="1"/>
</dbReference>
<evidence type="ECO:0000259" key="2">
    <source>
        <dbReference type="PROSITE" id="PS50006"/>
    </source>
</evidence>
<feature type="region of interest" description="Disordered" evidence="1">
    <location>
        <begin position="114"/>
        <end position="295"/>
    </location>
</feature>
<name>A0A369CBQ1_9GAMM</name>
<dbReference type="SMART" id="SM00240">
    <property type="entry name" value="FHA"/>
    <property type="match status" value="1"/>
</dbReference>
<dbReference type="InterPro" id="IPR050923">
    <property type="entry name" value="Cell_Proc_Reg/RNA_Proc"/>
</dbReference>
<dbReference type="InterPro" id="IPR046883">
    <property type="entry name" value="T6SS_FHA_C"/>
</dbReference>